<evidence type="ECO:0000256" key="1">
    <source>
        <dbReference type="ARBA" id="ARBA00004141"/>
    </source>
</evidence>
<dbReference type="Gene3D" id="1.20.1510.10">
    <property type="entry name" value="Cation efflux protein transmembrane domain"/>
    <property type="match status" value="1"/>
</dbReference>
<dbReference type="PANTHER" id="PTHR11562:SF17">
    <property type="entry name" value="RE54080P-RELATED"/>
    <property type="match status" value="1"/>
</dbReference>
<dbReference type="EMBL" id="JABMCE010000026">
    <property type="protein sequence ID" value="NUU12321.1"/>
    <property type="molecule type" value="Genomic_DNA"/>
</dbReference>
<dbReference type="NCBIfam" id="TIGR01297">
    <property type="entry name" value="CDF"/>
    <property type="match status" value="1"/>
</dbReference>
<keyword evidence="3 5" id="KW-1133">Transmembrane helix</keyword>
<dbReference type="Pfam" id="PF01545">
    <property type="entry name" value="Cation_efflux"/>
    <property type="match status" value="1"/>
</dbReference>
<feature type="domain" description="Cation efflux protein transmembrane" evidence="6">
    <location>
        <begin position="20"/>
        <end position="210"/>
    </location>
</feature>
<evidence type="ECO:0000313" key="9">
    <source>
        <dbReference type="Proteomes" id="UP000573001"/>
    </source>
</evidence>
<name>A0AAW3TBY6_9MICO</name>
<dbReference type="InterPro" id="IPR058533">
    <property type="entry name" value="Cation_efflux_TM"/>
</dbReference>
<organism evidence="7 10">
    <name type="scientific">Curtobacterium pusillum</name>
    <dbReference type="NCBI Taxonomy" id="69373"/>
    <lineage>
        <taxon>Bacteria</taxon>
        <taxon>Bacillati</taxon>
        <taxon>Actinomycetota</taxon>
        <taxon>Actinomycetes</taxon>
        <taxon>Micrococcales</taxon>
        <taxon>Microbacteriaceae</taxon>
        <taxon>Curtobacterium</taxon>
    </lineage>
</organism>
<dbReference type="EMBL" id="JACGXP010000009">
    <property type="protein sequence ID" value="MBA8992179.1"/>
    <property type="molecule type" value="Genomic_DNA"/>
</dbReference>
<evidence type="ECO:0000256" key="3">
    <source>
        <dbReference type="ARBA" id="ARBA00022989"/>
    </source>
</evidence>
<evidence type="ECO:0000313" key="10">
    <source>
        <dbReference type="Proteomes" id="UP000590225"/>
    </source>
</evidence>
<feature type="transmembrane region" description="Helical" evidence="5">
    <location>
        <begin position="49"/>
        <end position="69"/>
    </location>
</feature>
<feature type="transmembrane region" description="Helical" evidence="5">
    <location>
        <begin position="21"/>
        <end position="43"/>
    </location>
</feature>
<reference evidence="7 10" key="2">
    <citation type="submission" date="2020-07" db="EMBL/GenBank/DDBJ databases">
        <title>Above-ground endophytic microbial communities from plants in different locations in the United States.</title>
        <authorList>
            <person name="Frank C."/>
        </authorList>
    </citation>
    <scope>NUCLEOTIDE SEQUENCE [LARGE SCALE GENOMIC DNA]</scope>
    <source>
        <strain evidence="7 10">WPL5_2</strain>
    </source>
</reference>
<dbReference type="AlphaFoldDB" id="A0AAW3TBY6"/>
<dbReference type="PANTHER" id="PTHR11562">
    <property type="entry name" value="CATION EFFLUX PROTEIN/ ZINC TRANSPORTER"/>
    <property type="match status" value="1"/>
</dbReference>
<reference evidence="8 9" key="1">
    <citation type="submission" date="2020-05" db="EMBL/GenBank/DDBJ databases">
        <title>Genome Sequencing of Type Strains.</title>
        <authorList>
            <person name="Lemaire J.F."/>
            <person name="Inderbitzin P."/>
            <person name="Gregorio O.A."/>
            <person name="Collins S.B."/>
            <person name="Wespe N."/>
            <person name="Knight-Connoni V."/>
        </authorList>
    </citation>
    <scope>NUCLEOTIDE SEQUENCE [LARGE SCALE GENOMIC DNA]</scope>
    <source>
        <strain evidence="8 9">ATCC 19096</strain>
    </source>
</reference>
<evidence type="ECO:0000259" key="6">
    <source>
        <dbReference type="Pfam" id="PF01545"/>
    </source>
</evidence>
<gene>
    <name evidence="7" type="ORF">FHW23_003467</name>
    <name evidence="8" type="ORF">HP507_00440</name>
</gene>
<proteinExistence type="predicted"/>
<keyword evidence="9" id="KW-1185">Reference proteome</keyword>
<keyword evidence="4 5" id="KW-0472">Membrane</keyword>
<dbReference type="InterPro" id="IPR036837">
    <property type="entry name" value="Cation_efflux_CTD_sf"/>
</dbReference>
<comment type="subcellular location">
    <subcellularLocation>
        <location evidence="1">Membrane</location>
        <topology evidence="1">Multi-pass membrane protein</topology>
    </subcellularLocation>
</comment>
<dbReference type="InterPro" id="IPR002524">
    <property type="entry name" value="Cation_efflux"/>
</dbReference>
<feature type="transmembrane region" description="Helical" evidence="5">
    <location>
        <begin position="153"/>
        <end position="176"/>
    </location>
</feature>
<dbReference type="RefSeq" id="WP_175349926.1">
    <property type="nucleotide sequence ID" value="NZ_BAAAWQ010000001.1"/>
</dbReference>
<dbReference type="InterPro" id="IPR027469">
    <property type="entry name" value="Cation_efflux_TMD_sf"/>
</dbReference>
<dbReference type="Proteomes" id="UP000573001">
    <property type="component" value="Unassembled WGS sequence"/>
</dbReference>
<evidence type="ECO:0000256" key="5">
    <source>
        <dbReference type="SAM" id="Phobius"/>
    </source>
</evidence>
<dbReference type="GO" id="GO:0005385">
    <property type="term" value="F:zinc ion transmembrane transporter activity"/>
    <property type="evidence" value="ECO:0007669"/>
    <property type="project" value="TreeGrafter"/>
</dbReference>
<feature type="transmembrane region" description="Helical" evidence="5">
    <location>
        <begin position="117"/>
        <end position="141"/>
    </location>
</feature>
<feature type="transmembrane region" description="Helical" evidence="5">
    <location>
        <begin position="81"/>
        <end position="105"/>
    </location>
</feature>
<evidence type="ECO:0000313" key="7">
    <source>
        <dbReference type="EMBL" id="MBA8992179.1"/>
    </source>
</evidence>
<evidence type="ECO:0000256" key="4">
    <source>
        <dbReference type="ARBA" id="ARBA00023136"/>
    </source>
</evidence>
<keyword evidence="2 5" id="KW-0812">Transmembrane</keyword>
<accession>A0AAW3TBY6</accession>
<dbReference type="SUPFAM" id="SSF160240">
    <property type="entry name" value="Cation efflux protein cytoplasmic domain-like"/>
    <property type="match status" value="1"/>
</dbReference>
<comment type="caution">
    <text evidence="7">The sequence shown here is derived from an EMBL/GenBank/DDBJ whole genome shotgun (WGS) entry which is preliminary data.</text>
</comment>
<protein>
    <submittedName>
        <fullName evidence="8">Cation transporter</fullName>
    </submittedName>
    <submittedName>
        <fullName evidence="7">Cobalt-zinc-cadmium efflux system protein</fullName>
    </submittedName>
</protein>
<dbReference type="SUPFAM" id="SSF161111">
    <property type="entry name" value="Cation efflux protein transmembrane domain-like"/>
    <property type="match status" value="1"/>
</dbReference>
<dbReference type="GO" id="GO:0005886">
    <property type="term" value="C:plasma membrane"/>
    <property type="evidence" value="ECO:0007669"/>
    <property type="project" value="TreeGrafter"/>
</dbReference>
<dbReference type="Proteomes" id="UP000590225">
    <property type="component" value="Unassembled WGS sequence"/>
</dbReference>
<sequence length="306" mass="31986">MSTPHDHGIDAHAVNRRRLAIAFGITATILVAEVIGAIATNSLALLVDAAHMLTDAGGLATALVAANLARRPTTAKRTWGFARAEVLSATAQAAVLLAVGLFVLIEGVQRLFAPPEIASGGLLVFGIIGLVGNIASILVLASGRNANFNLRAAFLEVLNDALGSVAVIIAAIIIAVTGWGGADAIAGLLIGVLILPRAFKLLRETVNVLLESTPTGLNLDDVRTHLLEREHVIDVHDLHASQIATGLPVLTAHVSIDSACFTDGSVPALLDDLQRCVAEHFEVSVEHSTFQLEPAGHSQHEHTPHV</sequence>
<evidence type="ECO:0000256" key="2">
    <source>
        <dbReference type="ARBA" id="ARBA00022692"/>
    </source>
</evidence>
<evidence type="ECO:0000313" key="8">
    <source>
        <dbReference type="EMBL" id="NUU12321.1"/>
    </source>
</evidence>
<dbReference type="InterPro" id="IPR050681">
    <property type="entry name" value="CDF/SLC30A"/>
</dbReference>